<feature type="compositionally biased region" description="Polar residues" evidence="1">
    <location>
        <begin position="153"/>
        <end position="174"/>
    </location>
</feature>
<keyword evidence="3" id="KW-1185">Reference proteome</keyword>
<accession>A0A517L0Z9</accession>
<protein>
    <submittedName>
        <fullName evidence="2">Uncharacterized protein</fullName>
    </submittedName>
</protein>
<feature type="region of interest" description="Disordered" evidence="1">
    <location>
        <begin position="150"/>
        <end position="183"/>
    </location>
</feature>
<dbReference type="EMBL" id="CP042187">
    <property type="protein sequence ID" value="QDS69310.1"/>
    <property type="molecule type" value="Genomic_DNA"/>
</dbReference>
<evidence type="ECO:0000313" key="3">
    <source>
        <dbReference type="Proteomes" id="UP000316270"/>
    </source>
</evidence>
<evidence type="ECO:0000313" key="2">
    <source>
        <dbReference type="EMBL" id="QDS69310.1"/>
    </source>
</evidence>
<dbReference type="AlphaFoldDB" id="A0A517L0Z9"/>
<name>A0A517L0Z9_9PEZI</name>
<organism evidence="2 3">
    <name type="scientific">Venturia effusa</name>
    <dbReference type="NCBI Taxonomy" id="50376"/>
    <lineage>
        <taxon>Eukaryota</taxon>
        <taxon>Fungi</taxon>
        <taxon>Dikarya</taxon>
        <taxon>Ascomycota</taxon>
        <taxon>Pezizomycotina</taxon>
        <taxon>Dothideomycetes</taxon>
        <taxon>Pleosporomycetidae</taxon>
        <taxon>Venturiales</taxon>
        <taxon>Venturiaceae</taxon>
        <taxon>Venturia</taxon>
    </lineage>
</organism>
<gene>
    <name evidence="2" type="ORF">FKW77_002932</name>
</gene>
<reference evidence="2 3" key="1">
    <citation type="submission" date="2019-07" db="EMBL/GenBank/DDBJ databases">
        <title>Finished genome of Venturia effusa.</title>
        <authorList>
            <person name="Young C.A."/>
            <person name="Cox M.P."/>
            <person name="Ganley A.R.D."/>
            <person name="David W.J."/>
        </authorList>
    </citation>
    <scope>NUCLEOTIDE SEQUENCE [LARGE SCALE GENOMIC DNA]</scope>
    <source>
        <strain evidence="3">albino</strain>
    </source>
</reference>
<evidence type="ECO:0000256" key="1">
    <source>
        <dbReference type="SAM" id="MobiDB-lite"/>
    </source>
</evidence>
<proteinExistence type="predicted"/>
<dbReference type="Proteomes" id="UP000316270">
    <property type="component" value="Chromosome 3"/>
</dbReference>
<sequence>MTIPATATNDRRKNVGVSVGFSPATLVPRLSSHPSRKPRYGNCAAGRIRRNEDARELTVADESDVSIENGNDRTETPARTNIPEYRVVIPLVRNHQPRILPYWNNAAGRLQRQEDEAARRNGVAHDEACTMARLLENGNEDYNTVLAECGSSVGENQGSDNTPPSPLSSGSQRSIDGHLWRQK</sequence>